<keyword evidence="5" id="KW-1185">Reference proteome</keyword>
<dbReference type="RefSeq" id="WP_345389837.1">
    <property type="nucleotide sequence ID" value="NZ_BAABHG010000003.1"/>
</dbReference>
<gene>
    <name evidence="4" type="ORF">ACFSYJ_04995</name>
</gene>
<evidence type="ECO:0000256" key="2">
    <source>
        <dbReference type="ARBA" id="ARBA00023002"/>
    </source>
</evidence>
<proteinExistence type="inferred from homology"/>
<evidence type="ECO:0000313" key="5">
    <source>
        <dbReference type="Proteomes" id="UP001597419"/>
    </source>
</evidence>
<reference evidence="5" key="1">
    <citation type="journal article" date="2019" name="Int. J. Syst. Evol. Microbiol.">
        <title>The Global Catalogue of Microorganisms (GCM) 10K type strain sequencing project: providing services to taxonomists for standard genome sequencing and annotation.</title>
        <authorList>
            <consortium name="The Broad Institute Genomics Platform"/>
            <consortium name="The Broad Institute Genome Sequencing Center for Infectious Disease"/>
            <person name="Wu L."/>
            <person name="Ma J."/>
        </authorList>
    </citation>
    <scope>NUCLEOTIDE SEQUENCE [LARGE SCALE GENOMIC DNA]</scope>
    <source>
        <strain evidence="5">CGMCC 4.7643</strain>
    </source>
</reference>
<dbReference type="InterPro" id="IPR036291">
    <property type="entry name" value="NAD(P)-bd_dom_sf"/>
</dbReference>
<dbReference type="SMART" id="SM00822">
    <property type="entry name" value="PKS_KR"/>
    <property type="match status" value="1"/>
</dbReference>
<dbReference type="InterPro" id="IPR002347">
    <property type="entry name" value="SDR_fam"/>
</dbReference>
<organism evidence="4 5">
    <name type="scientific">Amycolatopsis samaneae</name>
    <dbReference type="NCBI Taxonomy" id="664691"/>
    <lineage>
        <taxon>Bacteria</taxon>
        <taxon>Bacillati</taxon>
        <taxon>Actinomycetota</taxon>
        <taxon>Actinomycetes</taxon>
        <taxon>Pseudonocardiales</taxon>
        <taxon>Pseudonocardiaceae</taxon>
        <taxon>Amycolatopsis</taxon>
    </lineage>
</organism>
<dbReference type="Pfam" id="PF13561">
    <property type="entry name" value="adh_short_C2"/>
    <property type="match status" value="1"/>
</dbReference>
<dbReference type="Proteomes" id="UP001597419">
    <property type="component" value="Unassembled WGS sequence"/>
</dbReference>
<evidence type="ECO:0000313" key="4">
    <source>
        <dbReference type="EMBL" id="MFD2457941.1"/>
    </source>
</evidence>
<evidence type="ECO:0000259" key="3">
    <source>
        <dbReference type="SMART" id="SM00822"/>
    </source>
</evidence>
<dbReference type="Gene3D" id="3.40.50.720">
    <property type="entry name" value="NAD(P)-binding Rossmann-like Domain"/>
    <property type="match status" value="1"/>
</dbReference>
<dbReference type="PRINTS" id="PR00081">
    <property type="entry name" value="GDHRDH"/>
</dbReference>
<keyword evidence="2" id="KW-0560">Oxidoreductase</keyword>
<comment type="similarity">
    <text evidence="1">Belongs to the short-chain dehydrogenases/reductases (SDR) family.</text>
</comment>
<dbReference type="PANTHER" id="PTHR42760">
    <property type="entry name" value="SHORT-CHAIN DEHYDROGENASES/REDUCTASES FAMILY MEMBER"/>
    <property type="match status" value="1"/>
</dbReference>
<evidence type="ECO:0000256" key="1">
    <source>
        <dbReference type="ARBA" id="ARBA00006484"/>
    </source>
</evidence>
<sequence length="263" mass="27093">MDLHLTGKTAVVTGGSKGIGLAIARTLTAEGVRVVAAARTVTPELAALAPGVVAVTADLSTRAGAKALGEQALDVLGGVDILVNNLGGVRQGSGHDERFADIDDDAWQEAFELNLFSAVRVTRAVLPSVVERRGVIITMSSIGARFTHPPIEYGAAKAALTNVSKALAEELGRHGVRAVTVSPGPTRTGNWSDPSSMAGDLAREAGLDLGTFLERLPERMGITTGRLAEPEETAALVAFLASPHAANITGADYLVDGGVIKTV</sequence>
<dbReference type="InterPro" id="IPR057326">
    <property type="entry name" value="KR_dom"/>
</dbReference>
<dbReference type="PRINTS" id="PR00080">
    <property type="entry name" value="SDRFAMILY"/>
</dbReference>
<accession>A0ABW5G8V8</accession>
<name>A0ABW5G8V8_9PSEU</name>
<feature type="domain" description="Ketoreductase" evidence="3">
    <location>
        <begin position="8"/>
        <end position="194"/>
    </location>
</feature>
<dbReference type="EMBL" id="JBHUKU010000002">
    <property type="protein sequence ID" value="MFD2457941.1"/>
    <property type="molecule type" value="Genomic_DNA"/>
</dbReference>
<comment type="caution">
    <text evidence="4">The sequence shown here is derived from an EMBL/GenBank/DDBJ whole genome shotgun (WGS) entry which is preliminary data.</text>
</comment>
<dbReference type="PANTHER" id="PTHR42760:SF133">
    <property type="entry name" value="3-OXOACYL-[ACYL-CARRIER-PROTEIN] REDUCTASE"/>
    <property type="match status" value="1"/>
</dbReference>
<protein>
    <submittedName>
        <fullName evidence="4">Oxidoreductase</fullName>
    </submittedName>
</protein>
<dbReference type="NCBIfam" id="NF005095">
    <property type="entry name" value="PRK06523.1"/>
    <property type="match status" value="1"/>
</dbReference>
<dbReference type="SUPFAM" id="SSF51735">
    <property type="entry name" value="NAD(P)-binding Rossmann-fold domains"/>
    <property type="match status" value="1"/>
</dbReference>